<dbReference type="Gene3D" id="3.40.50.300">
    <property type="entry name" value="P-loop containing nucleotide triphosphate hydrolases"/>
    <property type="match status" value="1"/>
</dbReference>
<dbReference type="EMBL" id="LSSL01002766">
    <property type="protein sequence ID" value="OLY81115.1"/>
    <property type="molecule type" value="Genomic_DNA"/>
</dbReference>
<accession>A0A1R0GW71</accession>
<evidence type="ECO:0000313" key="1">
    <source>
        <dbReference type="EMBL" id="OLY81115.1"/>
    </source>
</evidence>
<dbReference type="PANTHER" id="PTHR12087:SF0">
    <property type="entry name" value="ORIGIN RECOGNITION COMPLEX SUBUNIT 4"/>
    <property type="match status" value="1"/>
</dbReference>
<dbReference type="PANTHER" id="PTHR12087">
    <property type="entry name" value="ORIGIN RECOGNITION COMPLEX SUBUNIT 4"/>
    <property type="match status" value="1"/>
</dbReference>
<organism evidence="1 2">
    <name type="scientific">Smittium mucronatum</name>
    <dbReference type="NCBI Taxonomy" id="133383"/>
    <lineage>
        <taxon>Eukaryota</taxon>
        <taxon>Fungi</taxon>
        <taxon>Fungi incertae sedis</taxon>
        <taxon>Zoopagomycota</taxon>
        <taxon>Kickxellomycotina</taxon>
        <taxon>Harpellomycetes</taxon>
        <taxon>Harpellales</taxon>
        <taxon>Legeriomycetaceae</taxon>
        <taxon>Smittium</taxon>
    </lineage>
</organism>
<comment type="caution">
    <text evidence="1">The sequence shown here is derived from an EMBL/GenBank/DDBJ whole genome shotgun (WGS) entry which is preliminary data.</text>
</comment>
<proteinExistence type="predicted"/>
<dbReference type="InterPro" id="IPR016527">
    <property type="entry name" value="ORC4"/>
</dbReference>
<evidence type="ECO:0000313" key="2">
    <source>
        <dbReference type="Proteomes" id="UP000187455"/>
    </source>
</evidence>
<gene>
    <name evidence="1" type="ORF">AYI68_g4785</name>
</gene>
<dbReference type="GO" id="GO:0005664">
    <property type="term" value="C:nuclear origin of replication recognition complex"/>
    <property type="evidence" value="ECO:0007669"/>
    <property type="project" value="TreeGrafter"/>
</dbReference>
<name>A0A1R0GW71_9FUNG</name>
<keyword evidence="2" id="KW-1185">Reference proteome</keyword>
<dbReference type="Proteomes" id="UP000187455">
    <property type="component" value="Unassembled WGS sequence"/>
</dbReference>
<dbReference type="AlphaFoldDB" id="A0A1R0GW71"/>
<dbReference type="STRING" id="133383.A0A1R0GW71"/>
<dbReference type="SUPFAM" id="SSF52540">
    <property type="entry name" value="P-loop containing nucleoside triphosphate hydrolases"/>
    <property type="match status" value="1"/>
</dbReference>
<dbReference type="GO" id="GO:0006270">
    <property type="term" value="P:DNA replication initiation"/>
    <property type="evidence" value="ECO:0007669"/>
    <property type="project" value="TreeGrafter"/>
</dbReference>
<reference evidence="1 2" key="1">
    <citation type="journal article" date="2016" name="Mol. Biol. Evol.">
        <title>Genome-Wide Survey of Gut Fungi (Harpellales) Reveals the First Horizontally Transferred Ubiquitin Gene from a Mosquito Host.</title>
        <authorList>
            <person name="Wang Y."/>
            <person name="White M.M."/>
            <person name="Kvist S."/>
            <person name="Moncalvo J.M."/>
        </authorList>
    </citation>
    <scope>NUCLEOTIDE SEQUENCE [LARGE SCALE GENOMIC DNA]</scope>
    <source>
        <strain evidence="1 2">ALG-7-W6</strain>
    </source>
</reference>
<dbReference type="OrthoDB" id="343623at2759"/>
<dbReference type="Pfam" id="PF05673">
    <property type="entry name" value="DUF815"/>
    <property type="match status" value="1"/>
</dbReference>
<dbReference type="GO" id="GO:0003688">
    <property type="term" value="F:DNA replication origin binding"/>
    <property type="evidence" value="ECO:0007669"/>
    <property type="project" value="TreeGrafter"/>
</dbReference>
<dbReference type="InterPro" id="IPR027417">
    <property type="entry name" value="P-loop_NTPase"/>
</dbReference>
<dbReference type="InterPro" id="IPR008533">
    <property type="entry name" value="DUF815"/>
</dbReference>
<sequence>MRPNSFSTVEERQIQNAKNIIKRKLSGKEIPQLVGVEKQHQTLYNVLERTVRHGESNSILILGPRGSGKTTVISL</sequence>
<protein>
    <submittedName>
        <fullName evidence="1">Origin recognition complex subunit 4</fullName>
    </submittedName>
</protein>